<comment type="caution">
    <text evidence="2">The sequence shown here is derived from an EMBL/GenBank/DDBJ whole genome shotgun (WGS) entry which is preliminary data.</text>
</comment>
<protein>
    <submittedName>
        <fullName evidence="2">DNA polymerase beta domain-containing protein</fullName>
    </submittedName>
</protein>
<dbReference type="CDD" id="cd05403">
    <property type="entry name" value="NT_KNTase_like"/>
    <property type="match status" value="1"/>
</dbReference>
<dbReference type="EMBL" id="BGZO01000040">
    <property type="protein sequence ID" value="GBR76692.1"/>
    <property type="molecule type" value="Genomic_DNA"/>
</dbReference>
<reference evidence="2 3" key="1">
    <citation type="journal article" date="2019" name="ISME J.">
        <title>Genome analyses of uncultured TG2/ZB3 bacteria in 'Margulisbacteria' specifically attached to ectosymbiotic spirochetes of protists in the termite gut.</title>
        <authorList>
            <person name="Utami Y.D."/>
            <person name="Kuwahara H."/>
            <person name="Igai K."/>
            <person name="Murakami T."/>
            <person name="Sugaya K."/>
            <person name="Morikawa T."/>
            <person name="Nagura Y."/>
            <person name="Yuki M."/>
            <person name="Deevong P."/>
            <person name="Inoue T."/>
            <person name="Kihara K."/>
            <person name="Lo N."/>
            <person name="Yamada A."/>
            <person name="Ohkuma M."/>
            <person name="Hongoh Y."/>
        </authorList>
    </citation>
    <scope>NUCLEOTIDE SEQUENCE [LARGE SCALE GENOMIC DNA]</scope>
    <source>
        <strain evidence="2">NkOx7-02</strain>
    </source>
</reference>
<organism evidence="2 3">
    <name type="scientific">Candidatus Termititenax persephonae</name>
    <dbReference type="NCBI Taxonomy" id="2218525"/>
    <lineage>
        <taxon>Bacteria</taxon>
        <taxon>Bacillati</taxon>
        <taxon>Candidatus Margulisiibacteriota</taxon>
        <taxon>Candidatus Termititenacia</taxon>
        <taxon>Candidatus Termititenacales</taxon>
        <taxon>Candidatus Termititenacaceae</taxon>
        <taxon>Candidatus Termititenax</taxon>
    </lineage>
</organism>
<sequence>MEKEVQEQIETIKKIIVATVPVERIYLFGSYAYGTPRPDSDLDFYVIMKDDAPYRNIEAMRRIGKALWDYDSKSTDILVTKKSKFQYRLSAPTLEREVFAKGRVIYG</sequence>
<dbReference type="InterPro" id="IPR041633">
    <property type="entry name" value="Polbeta"/>
</dbReference>
<feature type="domain" description="Polymerase beta nucleotidyltransferase" evidence="1">
    <location>
        <begin position="10"/>
        <end position="106"/>
    </location>
</feature>
<gene>
    <name evidence="2" type="ORF">NO2_1203</name>
</gene>
<dbReference type="PANTHER" id="PTHR37030">
    <property type="entry name" value="NUCLEOTIDYLTRANSFERASE"/>
    <property type="match status" value="1"/>
</dbReference>
<dbReference type="Gene3D" id="3.30.460.10">
    <property type="entry name" value="Beta Polymerase, domain 2"/>
    <property type="match status" value="1"/>
</dbReference>
<dbReference type="PANTHER" id="PTHR37030:SF1">
    <property type="entry name" value="NUCLEOTIDYLTRANSFERASE"/>
    <property type="match status" value="1"/>
</dbReference>
<name>A0A388TIE3_9BACT</name>
<keyword evidence="3" id="KW-1185">Reference proteome</keyword>
<dbReference type="Proteomes" id="UP000275925">
    <property type="component" value="Unassembled WGS sequence"/>
</dbReference>
<dbReference type="AlphaFoldDB" id="A0A388TIE3"/>
<proteinExistence type="predicted"/>
<accession>A0A388TIE3</accession>
<dbReference type="Pfam" id="PF18765">
    <property type="entry name" value="Polbeta"/>
    <property type="match status" value="1"/>
</dbReference>
<evidence type="ECO:0000313" key="3">
    <source>
        <dbReference type="Proteomes" id="UP000275925"/>
    </source>
</evidence>
<dbReference type="InterPro" id="IPR043519">
    <property type="entry name" value="NT_sf"/>
</dbReference>
<evidence type="ECO:0000313" key="2">
    <source>
        <dbReference type="EMBL" id="GBR76692.1"/>
    </source>
</evidence>
<evidence type="ECO:0000259" key="1">
    <source>
        <dbReference type="Pfam" id="PF18765"/>
    </source>
</evidence>
<dbReference type="SUPFAM" id="SSF81301">
    <property type="entry name" value="Nucleotidyltransferase"/>
    <property type="match status" value="1"/>
</dbReference>